<name>J7KXF5_NOCAA</name>
<organism evidence="1 2">
    <name type="scientific">Nocardiopsis alba (strain ATCC BAA-2165 / BE74)</name>
    <dbReference type="NCBI Taxonomy" id="1205910"/>
    <lineage>
        <taxon>Bacteria</taxon>
        <taxon>Bacillati</taxon>
        <taxon>Actinomycetota</taxon>
        <taxon>Actinomycetes</taxon>
        <taxon>Streptosporangiales</taxon>
        <taxon>Nocardiopsidaceae</taxon>
        <taxon>Nocardiopsis</taxon>
    </lineage>
</organism>
<reference evidence="1 2" key="1">
    <citation type="journal article" date="2012" name="J. Bacteriol.">
        <title>Whole-Genome Sequence of Nocardiopsis alba Strain ATCC BAA-2165, Associated with Honeybees.</title>
        <authorList>
            <person name="Qiao J."/>
            <person name="Chen L."/>
            <person name="Li Y."/>
            <person name="Wang J."/>
            <person name="Zhang W."/>
            <person name="Chen S."/>
        </authorList>
    </citation>
    <scope>NUCLEOTIDE SEQUENCE [LARGE SCALE GENOMIC DNA]</scope>
    <source>
        <strain evidence="2">ATCC BAA-2165 / BE74</strain>
    </source>
</reference>
<accession>J7KXF5</accession>
<proteinExistence type="predicted"/>
<dbReference type="AlphaFoldDB" id="J7KXF5"/>
<evidence type="ECO:0000313" key="2">
    <source>
        <dbReference type="Proteomes" id="UP000003779"/>
    </source>
</evidence>
<dbReference type="Proteomes" id="UP000003779">
    <property type="component" value="Chromosome"/>
</dbReference>
<dbReference type="HOGENOM" id="CLU_3045821_0_0_11"/>
<dbReference type="KEGG" id="nal:B005_1490"/>
<dbReference type="EMBL" id="CP003788">
    <property type="protein sequence ID" value="AFR06033.1"/>
    <property type="molecule type" value="Genomic_DNA"/>
</dbReference>
<protein>
    <submittedName>
        <fullName evidence="1">Uncharacterized protein</fullName>
    </submittedName>
</protein>
<sequence>MYRRPRPSRGARGPLVASFEEEAVSILLEQDESDFPIAGSESLAKNFQEVPLRS</sequence>
<evidence type="ECO:0000313" key="1">
    <source>
        <dbReference type="EMBL" id="AFR06033.1"/>
    </source>
</evidence>
<reference evidence="2" key="2">
    <citation type="submission" date="2012-08" db="EMBL/GenBank/DDBJ databases">
        <title>Whole-genome sequence of Nocardiopsis alba strain ATCC BAA-2165 associated with honeybees.</title>
        <authorList>
            <person name="Qiao J."/>
            <person name="Chen L."/>
            <person name="Li Y."/>
            <person name="Wang J."/>
            <person name="Zhang W."/>
            <person name="Chen S."/>
        </authorList>
    </citation>
    <scope>NUCLEOTIDE SEQUENCE [LARGE SCALE GENOMIC DNA]</scope>
    <source>
        <strain evidence="2">ATCC BAA-2165 / BE74</strain>
    </source>
</reference>
<gene>
    <name evidence="1" type="ordered locus">B005_1490</name>
</gene>